<evidence type="ECO:0008006" key="4">
    <source>
        <dbReference type="Google" id="ProtNLM"/>
    </source>
</evidence>
<sequence>MKSKYLALLVFVSVFFCRCASSASIEGMTVKDYKVEKQIGDKIFIKSVMGGKKTNPLWVSNISNENFKEALRKSILESNAFSEIDAITDGDWVLEVNLISVSRPIGFNLTVKTKIEYKLYNKNRLVFSKSISQSGNATMSDALSGTKRLRLANEISARNNIKELLQSLKEVSQ</sequence>
<proteinExistence type="predicted"/>
<evidence type="ECO:0000256" key="1">
    <source>
        <dbReference type="SAM" id="SignalP"/>
    </source>
</evidence>
<keyword evidence="1" id="KW-0732">Signal</keyword>
<keyword evidence="3" id="KW-1185">Reference proteome</keyword>
<feature type="signal peptide" evidence="1">
    <location>
        <begin position="1"/>
        <end position="23"/>
    </location>
</feature>
<feature type="chain" id="PRO_5021980159" description="Lipoprotein" evidence="1">
    <location>
        <begin position="24"/>
        <end position="173"/>
    </location>
</feature>
<gene>
    <name evidence="2" type="ORF">FNW21_10455</name>
</gene>
<dbReference type="AlphaFoldDB" id="A0A553E221"/>
<name>A0A553E221_9FLAO</name>
<reference evidence="2 3" key="1">
    <citation type="submission" date="2019-07" db="EMBL/GenBank/DDBJ databases">
        <title>Novel species of Flavobacterium.</title>
        <authorList>
            <person name="Liu Q."/>
            <person name="Xin Y.-H."/>
        </authorList>
    </citation>
    <scope>NUCLEOTIDE SEQUENCE [LARGE SCALE GENOMIC DNA]</scope>
    <source>
        <strain evidence="2 3">LB1R34</strain>
    </source>
</reference>
<dbReference type="OrthoDB" id="7365051at2"/>
<evidence type="ECO:0000313" key="2">
    <source>
        <dbReference type="EMBL" id="TRX39005.1"/>
    </source>
</evidence>
<evidence type="ECO:0000313" key="3">
    <source>
        <dbReference type="Proteomes" id="UP000316371"/>
    </source>
</evidence>
<protein>
    <recommendedName>
        <fullName evidence="4">Lipoprotein</fullName>
    </recommendedName>
</protein>
<organism evidence="2 3">
    <name type="scientific">Flavobacterium restrictum</name>
    <dbReference type="NCBI Taxonomy" id="2594428"/>
    <lineage>
        <taxon>Bacteria</taxon>
        <taxon>Pseudomonadati</taxon>
        <taxon>Bacteroidota</taxon>
        <taxon>Flavobacteriia</taxon>
        <taxon>Flavobacteriales</taxon>
        <taxon>Flavobacteriaceae</taxon>
        <taxon>Flavobacterium</taxon>
    </lineage>
</organism>
<accession>A0A553E221</accession>
<dbReference type="RefSeq" id="WP_144256691.1">
    <property type="nucleotide sequence ID" value="NZ_VJZT01000010.1"/>
</dbReference>
<comment type="caution">
    <text evidence="2">The sequence shown here is derived from an EMBL/GenBank/DDBJ whole genome shotgun (WGS) entry which is preliminary data.</text>
</comment>
<dbReference type="Proteomes" id="UP000316371">
    <property type="component" value="Unassembled WGS sequence"/>
</dbReference>
<dbReference type="EMBL" id="VJZT01000010">
    <property type="protein sequence ID" value="TRX39005.1"/>
    <property type="molecule type" value="Genomic_DNA"/>
</dbReference>